<dbReference type="SFLD" id="SFLDG01150">
    <property type="entry name" value="Main.1:_Beta-like"/>
    <property type="match status" value="1"/>
</dbReference>
<dbReference type="AlphaFoldDB" id="A0A9X2LAU8"/>
<dbReference type="Gene3D" id="3.40.30.10">
    <property type="entry name" value="Glutaredoxin"/>
    <property type="match status" value="1"/>
</dbReference>
<accession>A0A9X2LAU8</accession>
<dbReference type="InterPro" id="IPR036249">
    <property type="entry name" value="Thioredoxin-like_sf"/>
</dbReference>
<comment type="caution">
    <text evidence="2">The sequence shown here is derived from an EMBL/GenBank/DDBJ whole genome shotgun (WGS) entry which is preliminary data.</text>
</comment>
<organism evidence="2 3">
    <name type="scientific">Parvularcula maris</name>
    <dbReference type="NCBI Taxonomy" id="2965077"/>
    <lineage>
        <taxon>Bacteria</taxon>
        <taxon>Pseudomonadati</taxon>
        <taxon>Pseudomonadota</taxon>
        <taxon>Alphaproteobacteria</taxon>
        <taxon>Parvularculales</taxon>
        <taxon>Parvularculaceae</taxon>
        <taxon>Parvularcula</taxon>
    </lineage>
</organism>
<evidence type="ECO:0000259" key="1">
    <source>
        <dbReference type="PROSITE" id="PS50404"/>
    </source>
</evidence>
<dbReference type="Gene3D" id="1.20.1050.10">
    <property type="match status" value="1"/>
</dbReference>
<dbReference type="Proteomes" id="UP001142610">
    <property type="component" value="Unassembled WGS sequence"/>
</dbReference>
<dbReference type="PANTHER" id="PTHR44051:SF8">
    <property type="entry name" value="GLUTATHIONE S-TRANSFERASE GSTA"/>
    <property type="match status" value="1"/>
</dbReference>
<protein>
    <submittedName>
        <fullName evidence="2">Glutathione S-transferase family protein</fullName>
    </submittedName>
</protein>
<dbReference type="PANTHER" id="PTHR44051">
    <property type="entry name" value="GLUTATHIONE S-TRANSFERASE-RELATED"/>
    <property type="match status" value="1"/>
</dbReference>
<dbReference type="SUPFAM" id="SSF47616">
    <property type="entry name" value="GST C-terminal domain-like"/>
    <property type="match status" value="1"/>
</dbReference>
<dbReference type="PROSITE" id="PS50404">
    <property type="entry name" value="GST_NTER"/>
    <property type="match status" value="1"/>
</dbReference>
<dbReference type="CDD" id="cd03046">
    <property type="entry name" value="GST_N_GTT1_like"/>
    <property type="match status" value="1"/>
</dbReference>
<name>A0A9X2LAU8_9PROT</name>
<gene>
    <name evidence="2" type="ORF">NOG11_11865</name>
</gene>
<feature type="domain" description="GST N-terminal" evidence="1">
    <location>
        <begin position="1"/>
        <end position="81"/>
    </location>
</feature>
<dbReference type="RefSeq" id="WP_256619980.1">
    <property type="nucleotide sequence ID" value="NZ_JANIBC010000012.1"/>
</dbReference>
<dbReference type="SFLD" id="SFLDG00358">
    <property type="entry name" value="Main_(cytGST)"/>
    <property type="match status" value="1"/>
</dbReference>
<dbReference type="Pfam" id="PF02798">
    <property type="entry name" value="GST_N"/>
    <property type="match status" value="1"/>
</dbReference>
<sequence>MTLTIYHSPFARSVRVRWQCLEQGLSHEIERVENNKAFLATPEYRAVNPAGKIPALKDGELILFESTAIQEYLLTKPGAEKLAPKPGDKLYGPFLQWLHFGEAGMGMYVTLALAHNKMLPEEHRIPAMAAWGKREAENAYEVLAGPLRAHDYLLPSGFSAADISVVYMLLLAKFAGIFDGAPDEVKAYFGRCTEREHWKTATAD</sequence>
<proteinExistence type="predicted"/>
<dbReference type="SUPFAM" id="SSF52833">
    <property type="entry name" value="Thioredoxin-like"/>
    <property type="match status" value="1"/>
</dbReference>
<dbReference type="EMBL" id="JANIBC010000012">
    <property type="protein sequence ID" value="MCQ8186084.1"/>
    <property type="molecule type" value="Genomic_DNA"/>
</dbReference>
<dbReference type="InterPro" id="IPR004045">
    <property type="entry name" value="Glutathione_S-Trfase_N"/>
</dbReference>
<evidence type="ECO:0000313" key="3">
    <source>
        <dbReference type="Proteomes" id="UP001142610"/>
    </source>
</evidence>
<dbReference type="InterPro" id="IPR036282">
    <property type="entry name" value="Glutathione-S-Trfase_C_sf"/>
</dbReference>
<reference evidence="2" key="1">
    <citation type="submission" date="2022-07" db="EMBL/GenBank/DDBJ databases">
        <title>Parvularcula maris sp. nov., an algicidal bacterium isolated from seawater.</title>
        <authorList>
            <person name="Li F."/>
        </authorList>
    </citation>
    <scope>NUCLEOTIDE SEQUENCE</scope>
    <source>
        <strain evidence="2">BGMRC 0090</strain>
    </source>
</reference>
<dbReference type="InterPro" id="IPR040079">
    <property type="entry name" value="Glutathione_S-Trfase"/>
</dbReference>
<keyword evidence="3" id="KW-1185">Reference proteome</keyword>
<evidence type="ECO:0000313" key="2">
    <source>
        <dbReference type="EMBL" id="MCQ8186084.1"/>
    </source>
</evidence>
<dbReference type="SFLD" id="SFLDS00019">
    <property type="entry name" value="Glutathione_Transferase_(cytos"/>
    <property type="match status" value="1"/>
</dbReference>